<accession>A0A0C2WX25</accession>
<evidence type="ECO:0000256" key="1">
    <source>
        <dbReference type="SAM" id="SignalP"/>
    </source>
</evidence>
<name>A0A0C2WX25_SERVB</name>
<sequence>MCLFYAWNVCGLMTLEVCEARRMVSYERLYPFLLSHYSPCVRAKFMPQLSHRKGRDAKPGPASGPTG</sequence>
<feature type="signal peptide" evidence="1">
    <location>
        <begin position="1"/>
        <end position="20"/>
    </location>
</feature>
<dbReference type="Proteomes" id="UP000054097">
    <property type="component" value="Unassembled WGS sequence"/>
</dbReference>
<reference evidence="3" key="2">
    <citation type="submission" date="2015-01" db="EMBL/GenBank/DDBJ databases">
        <title>Evolutionary Origins and Diversification of the Mycorrhizal Mutualists.</title>
        <authorList>
            <consortium name="DOE Joint Genome Institute"/>
            <consortium name="Mycorrhizal Genomics Consortium"/>
            <person name="Kohler A."/>
            <person name="Kuo A."/>
            <person name="Nagy L.G."/>
            <person name="Floudas D."/>
            <person name="Copeland A."/>
            <person name="Barry K.W."/>
            <person name="Cichocki N."/>
            <person name="Veneault-Fourrey C."/>
            <person name="LaButti K."/>
            <person name="Lindquist E.A."/>
            <person name="Lipzen A."/>
            <person name="Lundell T."/>
            <person name="Morin E."/>
            <person name="Murat C."/>
            <person name="Riley R."/>
            <person name="Ohm R."/>
            <person name="Sun H."/>
            <person name="Tunlid A."/>
            <person name="Henrissat B."/>
            <person name="Grigoriev I.V."/>
            <person name="Hibbett D.S."/>
            <person name="Martin F."/>
        </authorList>
    </citation>
    <scope>NUCLEOTIDE SEQUENCE [LARGE SCALE GENOMIC DNA]</scope>
    <source>
        <strain evidence="3">MAFF 305830</strain>
    </source>
</reference>
<proteinExistence type="predicted"/>
<reference evidence="2 3" key="1">
    <citation type="submission" date="2014-04" db="EMBL/GenBank/DDBJ databases">
        <authorList>
            <consortium name="DOE Joint Genome Institute"/>
            <person name="Kuo A."/>
            <person name="Zuccaro A."/>
            <person name="Kohler A."/>
            <person name="Nagy L.G."/>
            <person name="Floudas D."/>
            <person name="Copeland A."/>
            <person name="Barry K.W."/>
            <person name="Cichocki N."/>
            <person name="Veneault-Fourrey C."/>
            <person name="LaButti K."/>
            <person name="Lindquist E.A."/>
            <person name="Lipzen A."/>
            <person name="Lundell T."/>
            <person name="Morin E."/>
            <person name="Murat C."/>
            <person name="Sun H."/>
            <person name="Tunlid A."/>
            <person name="Henrissat B."/>
            <person name="Grigoriev I.V."/>
            <person name="Hibbett D.S."/>
            <person name="Martin F."/>
            <person name="Nordberg H.P."/>
            <person name="Cantor M.N."/>
            <person name="Hua S.X."/>
        </authorList>
    </citation>
    <scope>NUCLEOTIDE SEQUENCE [LARGE SCALE GENOMIC DNA]</scope>
    <source>
        <strain evidence="2 3">MAFF 305830</strain>
    </source>
</reference>
<keyword evidence="1" id="KW-0732">Signal</keyword>
<keyword evidence="3" id="KW-1185">Reference proteome</keyword>
<dbReference type="EMBL" id="KN824284">
    <property type="protein sequence ID" value="KIM30648.1"/>
    <property type="molecule type" value="Genomic_DNA"/>
</dbReference>
<evidence type="ECO:0000313" key="3">
    <source>
        <dbReference type="Proteomes" id="UP000054097"/>
    </source>
</evidence>
<dbReference type="HOGENOM" id="CLU_2814033_0_0_1"/>
<feature type="chain" id="PRO_5002173854" evidence="1">
    <location>
        <begin position="21"/>
        <end position="67"/>
    </location>
</feature>
<evidence type="ECO:0000313" key="2">
    <source>
        <dbReference type="EMBL" id="KIM30648.1"/>
    </source>
</evidence>
<organism evidence="2 3">
    <name type="scientific">Serendipita vermifera MAFF 305830</name>
    <dbReference type="NCBI Taxonomy" id="933852"/>
    <lineage>
        <taxon>Eukaryota</taxon>
        <taxon>Fungi</taxon>
        <taxon>Dikarya</taxon>
        <taxon>Basidiomycota</taxon>
        <taxon>Agaricomycotina</taxon>
        <taxon>Agaricomycetes</taxon>
        <taxon>Sebacinales</taxon>
        <taxon>Serendipitaceae</taxon>
        <taxon>Serendipita</taxon>
    </lineage>
</organism>
<dbReference type="AlphaFoldDB" id="A0A0C2WX25"/>
<gene>
    <name evidence="2" type="ORF">M408DRAFT_328187</name>
</gene>
<protein>
    <submittedName>
        <fullName evidence="2">Uncharacterized protein</fullName>
    </submittedName>
</protein>